<gene>
    <name evidence="1" type="ORF">METZ01_LOCUS410814</name>
</gene>
<reference evidence="1" key="1">
    <citation type="submission" date="2018-05" db="EMBL/GenBank/DDBJ databases">
        <authorList>
            <person name="Lanie J.A."/>
            <person name="Ng W.-L."/>
            <person name="Kazmierczak K.M."/>
            <person name="Andrzejewski T.M."/>
            <person name="Davidsen T.M."/>
            <person name="Wayne K.J."/>
            <person name="Tettelin H."/>
            <person name="Glass J.I."/>
            <person name="Rusch D."/>
            <person name="Podicherti R."/>
            <person name="Tsui H.-C.T."/>
            <person name="Winkler M.E."/>
        </authorList>
    </citation>
    <scope>NUCLEOTIDE SEQUENCE</scope>
</reference>
<sequence>YVPTSIIYHPIEGYSFKWSSFKFYLMERNRQYCLLTHFSKSTYFKMLPALILTDIAVSCFYFKKGMLIAKLNSSLNILKNIKKINNKYQQIQNQRNYSDKEILNLFKDEIAVPRWVISEESNTFFNKFLNKLSRLTRKFI</sequence>
<proteinExistence type="predicted"/>
<organism evidence="1">
    <name type="scientific">marine metagenome</name>
    <dbReference type="NCBI Taxonomy" id="408172"/>
    <lineage>
        <taxon>unclassified sequences</taxon>
        <taxon>metagenomes</taxon>
        <taxon>ecological metagenomes</taxon>
    </lineage>
</organism>
<dbReference type="AlphaFoldDB" id="A0A382WH59"/>
<evidence type="ECO:0008006" key="2">
    <source>
        <dbReference type="Google" id="ProtNLM"/>
    </source>
</evidence>
<protein>
    <recommendedName>
        <fullName evidence="2">Glycosyltransferase family 2 protein</fullName>
    </recommendedName>
</protein>
<evidence type="ECO:0000313" key="1">
    <source>
        <dbReference type="EMBL" id="SVD57960.1"/>
    </source>
</evidence>
<feature type="non-terminal residue" evidence="1">
    <location>
        <position position="1"/>
    </location>
</feature>
<accession>A0A382WH59</accession>
<dbReference type="EMBL" id="UINC01159715">
    <property type="protein sequence ID" value="SVD57960.1"/>
    <property type="molecule type" value="Genomic_DNA"/>
</dbReference>
<name>A0A382WH59_9ZZZZ</name>